<comment type="caution">
    <text evidence="1">The sequence shown here is derived from an EMBL/GenBank/DDBJ whole genome shotgun (WGS) entry which is preliminary data.</text>
</comment>
<dbReference type="Proteomes" id="UP000807504">
    <property type="component" value="Unassembled WGS sequence"/>
</dbReference>
<evidence type="ECO:0000313" key="1">
    <source>
        <dbReference type="EMBL" id="KAF8788639.1"/>
    </source>
</evidence>
<name>A0A8T0FGQ1_ARGBR</name>
<sequence>MPNLPLPLCFSSFLHHRYLTFICPPTLPTSLFPDLFPSSSFLSPAHLRTAQPQKILSSHPTLLSLLLQSSFSSSRFCPSCTNYLPPRHDPDSDFACTPQYNFPAIHSSKSPKWLRQGMHSLPGKARDPRSFHTSNAVFASLPPTMCASSQPNQPQQFGVTPPLPPLYVSTSVLSAFSPQCPLIPPIHASHLTSHWGYVLEQPPFLTSTRPPPGPFSYLSPISQPST</sequence>
<proteinExistence type="predicted"/>
<protein>
    <submittedName>
        <fullName evidence="1">Uncharacterized protein</fullName>
    </submittedName>
</protein>
<accession>A0A8T0FGQ1</accession>
<gene>
    <name evidence="1" type="ORF">HNY73_006660</name>
</gene>
<evidence type="ECO:0000313" key="2">
    <source>
        <dbReference type="Proteomes" id="UP000807504"/>
    </source>
</evidence>
<keyword evidence="2" id="KW-1185">Reference proteome</keyword>
<reference evidence="1" key="1">
    <citation type="journal article" date="2020" name="bioRxiv">
        <title>Chromosome-level reference genome of the European wasp spider Argiope bruennichi: a resource for studies on range expansion and evolutionary adaptation.</title>
        <authorList>
            <person name="Sheffer M.M."/>
            <person name="Hoppe A."/>
            <person name="Krehenwinkel H."/>
            <person name="Uhl G."/>
            <person name="Kuss A.W."/>
            <person name="Jensen L."/>
            <person name="Jensen C."/>
            <person name="Gillespie R.G."/>
            <person name="Hoff K.J."/>
            <person name="Prost S."/>
        </authorList>
    </citation>
    <scope>NUCLEOTIDE SEQUENCE</scope>
</reference>
<dbReference type="EMBL" id="JABXBU010000012">
    <property type="protein sequence ID" value="KAF8788639.1"/>
    <property type="molecule type" value="Genomic_DNA"/>
</dbReference>
<reference evidence="1" key="2">
    <citation type="submission" date="2020-06" db="EMBL/GenBank/DDBJ databases">
        <authorList>
            <person name="Sheffer M."/>
        </authorList>
    </citation>
    <scope>NUCLEOTIDE SEQUENCE</scope>
</reference>
<organism evidence="1 2">
    <name type="scientific">Argiope bruennichi</name>
    <name type="common">Wasp spider</name>
    <name type="synonym">Aranea bruennichi</name>
    <dbReference type="NCBI Taxonomy" id="94029"/>
    <lineage>
        <taxon>Eukaryota</taxon>
        <taxon>Metazoa</taxon>
        <taxon>Ecdysozoa</taxon>
        <taxon>Arthropoda</taxon>
        <taxon>Chelicerata</taxon>
        <taxon>Arachnida</taxon>
        <taxon>Araneae</taxon>
        <taxon>Araneomorphae</taxon>
        <taxon>Entelegynae</taxon>
        <taxon>Araneoidea</taxon>
        <taxon>Araneidae</taxon>
        <taxon>Argiope</taxon>
    </lineage>
</organism>
<dbReference type="AlphaFoldDB" id="A0A8T0FGQ1"/>